<dbReference type="InterPro" id="IPR001119">
    <property type="entry name" value="SLH_dom"/>
</dbReference>
<dbReference type="InterPro" id="IPR051465">
    <property type="entry name" value="Cell_Envelope_Struct_Comp"/>
</dbReference>
<protein>
    <submittedName>
        <fullName evidence="5">S-layer homology domain-containing protein</fullName>
    </submittedName>
</protein>
<evidence type="ECO:0000256" key="3">
    <source>
        <dbReference type="SAM" id="SignalP"/>
    </source>
</evidence>
<evidence type="ECO:0000256" key="2">
    <source>
        <dbReference type="SAM" id="MobiDB-lite"/>
    </source>
</evidence>
<reference evidence="5" key="1">
    <citation type="submission" date="2020-10" db="EMBL/GenBank/DDBJ databases">
        <authorList>
            <person name="Gilroy R."/>
        </authorList>
    </citation>
    <scope>NUCLEOTIDE SEQUENCE</scope>
    <source>
        <strain evidence="5">CHK181-108</strain>
    </source>
</reference>
<dbReference type="Pfam" id="PF00395">
    <property type="entry name" value="SLH"/>
    <property type="match status" value="2"/>
</dbReference>
<evidence type="ECO:0000313" key="6">
    <source>
        <dbReference type="Proteomes" id="UP000824165"/>
    </source>
</evidence>
<accession>A0A9D1KPD4</accession>
<proteinExistence type="predicted"/>
<organism evidence="5 6">
    <name type="scientific">Candidatus Ornithomonoglobus intestinigallinarum</name>
    <dbReference type="NCBI Taxonomy" id="2840894"/>
    <lineage>
        <taxon>Bacteria</taxon>
        <taxon>Bacillati</taxon>
        <taxon>Bacillota</taxon>
        <taxon>Clostridia</taxon>
        <taxon>Candidatus Ornithomonoglobus</taxon>
    </lineage>
</organism>
<feature type="chain" id="PRO_5038483868" evidence="3">
    <location>
        <begin position="23"/>
        <end position="600"/>
    </location>
</feature>
<dbReference type="PANTHER" id="PTHR43308:SF5">
    <property type="entry name" value="S-LAYER PROTEIN _ PEPTIDOGLYCAN ENDO-BETA-N-ACETYLGLUCOSAMINIDASE"/>
    <property type="match status" value="1"/>
</dbReference>
<evidence type="ECO:0000313" key="5">
    <source>
        <dbReference type="EMBL" id="HIT84764.1"/>
    </source>
</evidence>
<feature type="domain" description="SLH" evidence="4">
    <location>
        <begin position="168"/>
        <end position="231"/>
    </location>
</feature>
<dbReference type="SUPFAM" id="SSF101898">
    <property type="entry name" value="NHL repeat"/>
    <property type="match status" value="1"/>
</dbReference>
<evidence type="ECO:0000259" key="4">
    <source>
        <dbReference type="PROSITE" id="PS51272"/>
    </source>
</evidence>
<name>A0A9D1KPD4_9FIRM</name>
<dbReference type="PANTHER" id="PTHR43308">
    <property type="entry name" value="OUTER MEMBRANE PROTEIN ALPHA-RELATED"/>
    <property type="match status" value="1"/>
</dbReference>
<feature type="signal peptide" evidence="3">
    <location>
        <begin position="1"/>
        <end position="22"/>
    </location>
</feature>
<feature type="compositionally biased region" description="Pro residues" evidence="2">
    <location>
        <begin position="290"/>
        <end position="309"/>
    </location>
</feature>
<sequence>MRTKLTSLALAAIMTLAAARMAYTDTVGGPLHAEAAYQQRFADVPEHHWAVTYIEEMAENGILAGYPDGNFYPDKKITRAEFAKIMTVAAGMNINMSDTATIFEDVSADDWFAPYVKRAQYYLSGYTTIMVEGSTYRPNQLALREDITVAMVKLKGYSVDGVDDSTLQTLITDSNSVSSDAKKYVVVAIQRGLISGYEDGTFRGQSSITRAEAAAIMWRAFQYGNDNKLFDYNTPNPTASPMPTPTRRPTTLPTVRPIAEEPLIPTERPTARPRPTVRPVAEEPLIPTQKPTPRPTAKPTATPEPTPSPEPERPYVMDTIKNANMGIYRTNYTSYMTYDNSDNIYYYDTGDDIVYKIDMNRERVSELLYLDELTMREDGTFDHEEPLATPQPESEQEETEYHIEHYLDFNLVRLYYDKENERLLLRGYFQNITDWQQPGKKFRESSDTIWIDITDIGKPVKYTGAVSSFNDWEPHASTEYDEYRIYGSASGSNGYLQKYDYNSRQWKRISERNLPYFNVHALSTDGDLYYFWNVVDGNMFTCELNGVVKNWGVQSTQDIGILDKTDYPDRNYVDCFHVCRNGKVIFYDSAADAIRVLKAR</sequence>
<feature type="region of interest" description="Disordered" evidence="2">
    <location>
        <begin position="265"/>
        <end position="315"/>
    </location>
</feature>
<reference evidence="5" key="2">
    <citation type="journal article" date="2021" name="PeerJ">
        <title>Extensive microbial diversity within the chicken gut microbiome revealed by metagenomics and culture.</title>
        <authorList>
            <person name="Gilroy R."/>
            <person name="Ravi A."/>
            <person name="Getino M."/>
            <person name="Pursley I."/>
            <person name="Horton D.L."/>
            <person name="Alikhan N.F."/>
            <person name="Baker D."/>
            <person name="Gharbi K."/>
            <person name="Hall N."/>
            <person name="Watson M."/>
            <person name="Adriaenssens E.M."/>
            <person name="Foster-Nyarko E."/>
            <person name="Jarju S."/>
            <person name="Secka A."/>
            <person name="Antonio M."/>
            <person name="Oren A."/>
            <person name="Chaudhuri R.R."/>
            <person name="La Ragione R."/>
            <person name="Hildebrand F."/>
            <person name="Pallen M.J."/>
        </authorList>
    </citation>
    <scope>NUCLEOTIDE SEQUENCE</scope>
    <source>
        <strain evidence="5">CHK181-108</strain>
    </source>
</reference>
<feature type="domain" description="SLH" evidence="4">
    <location>
        <begin position="37"/>
        <end position="100"/>
    </location>
</feature>
<dbReference type="EMBL" id="DVLU01000022">
    <property type="protein sequence ID" value="HIT84764.1"/>
    <property type="molecule type" value="Genomic_DNA"/>
</dbReference>
<evidence type="ECO:0000256" key="1">
    <source>
        <dbReference type="ARBA" id="ARBA00022737"/>
    </source>
</evidence>
<comment type="caution">
    <text evidence="5">The sequence shown here is derived from an EMBL/GenBank/DDBJ whole genome shotgun (WGS) entry which is preliminary data.</text>
</comment>
<dbReference type="Proteomes" id="UP000824165">
    <property type="component" value="Unassembled WGS sequence"/>
</dbReference>
<dbReference type="AlphaFoldDB" id="A0A9D1KPD4"/>
<keyword evidence="1" id="KW-0677">Repeat</keyword>
<feature type="compositionally biased region" description="Low complexity" evidence="2">
    <location>
        <begin position="265"/>
        <end position="289"/>
    </location>
</feature>
<keyword evidence="3" id="KW-0732">Signal</keyword>
<gene>
    <name evidence="5" type="ORF">IAA60_02535</name>
</gene>
<dbReference type="PROSITE" id="PS51272">
    <property type="entry name" value="SLH"/>
    <property type="match status" value="2"/>
</dbReference>